<dbReference type="OMA" id="SMFKASN"/>
<dbReference type="PANTHER" id="PTHR34197:SF2">
    <property type="entry name" value="OS04G0591300 PROTEIN"/>
    <property type="match status" value="1"/>
</dbReference>
<dbReference type="InParanoid" id="A0A2R6PCW5"/>
<organism evidence="2 3">
    <name type="scientific">Actinidia chinensis var. chinensis</name>
    <name type="common">Chinese soft-hair kiwi</name>
    <dbReference type="NCBI Taxonomy" id="1590841"/>
    <lineage>
        <taxon>Eukaryota</taxon>
        <taxon>Viridiplantae</taxon>
        <taxon>Streptophyta</taxon>
        <taxon>Embryophyta</taxon>
        <taxon>Tracheophyta</taxon>
        <taxon>Spermatophyta</taxon>
        <taxon>Magnoliopsida</taxon>
        <taxon>eudicotyledons</taxon>
        <taxon>Gunneridae</taxon>
        <taxon>Pentapetalae</taxon>
        <taxon>asterids</taxon>
        <taxon>Ericales</taxon>
        <taxon>Actinidiaceae</taxon>
        <taxon>Actinidia</taxon>
    </lineage>
</organism>
<dbReference type="EMBL" id="NKQK01000026">
    <property type="protein sequence ID" value="PSR89243.1"/>
    <property type="molecule type" value="Genomic_DNA"/>
</dbReference>
<dbReference type="PANTHER" id="PTHR34197">
    <property type="entry name" value="OS04G0591300 PROTEIN"/>
    <property type="match status" value="1"/>
</dbReference>
<sequence length="213" mass="23328">MAMAFYAHEEEVWKCPNHPSKHRRNGICPICLCDRLITLCPDCANVRPCACSNASTTSSSSASSSSILSSATGGNPGRMSNLVDVESASQEWRSVAIPFLRSRFAAGDRDSSGNKPPSPASRNKLSLWSAFRMHKNKKSEDEESSQNDAVTKNDYAQRMMMRSRSVSVPVTSRSVAGSSAAKGRSWYFPSPIKVFRQSKTSKVVQERSPLCRG</sequence>
<dbReference type="FunCoup" id="A0A2R6PCW5">
    <property type="interactions" value="22"/>
</dbReference>
<feature type="compositionally biased region" description="Low complexity" evidence="1">
    <location>
        <begin position="54"/>
        <end position="72"/>
    </location>
</feature>
<name>A0A2R6PCW5_ACTCC</name>
<proteinExistence type="predicted"/>
<protein>
    <submittedName>
        <fullName evidence="2">Nuclear pore complex protein like</fullName>
    </submittedName>
</protein>
<dbReference type="Proteomes" id="UP000241394">
    <property type="component" value="Chromosome LG26"/>
</dbReference>
<gene>
    <name evidence="2" type="ORF">CEY00_Acc29441</name>
</gene>
<evidence type="ECO:0000256" key="1">
    <source>
        <dbReference type="SAM" id="MobiDB-lite"/>
    </source>
</evidence>
<accession>A0A2R6PCW5</accession>
<evidence type="ECO:0000313" key="3">
    <source>
        <dbReference type="Proteomes" id="UP000241394"/>
    </source>
</evidence>
<dbReference type="AlphaFoldDB" id="A0A2R6PCW5"/>
<dbReference type="STRING" id="1590841.A0A2R6PCW5"/>
<comment type="caution">
    <text evidence="2">The sequence shown here is derived from an EMBL/GenBank/DDBJ whole genome shotgun (WGS) entry which is preliminary data.</text>
</comment>
<reference evidence="3" key="2">
    <citation type="journal article" date="2018" name="BMC Genomics">
        <title>A manually annotated Actinidia chinensis var. chinensis (kiwifruit) genome highlights the challenges associated with draft genomes and gene prediction in plants.</title>
        <authorList>
            <person name="Pilkington S.M."/>
            <person name="Crowhurst R."/>
            <person name="Hilario E."/>
            <person name="Nardozza S."/>
            <person name="Fraser L."/>
            <person name="Peng Y."/>
            <person name="Gunaseelan K."/>
            <person name="Simpson R."/>
            <person name="Tahir J."/>
            <person name="Deroles S.C."/>
            <person name="Templeton K."/>
            <person name="Luo Z."/>
            <person name="Davy M."/>
            <person name="Cheng C."/>
            <person name="McNeilage M."/>
            <person name="Scaglione D."/>
            <person name="Liu Y."/>
            <person name="Zhang Q."/>
            <person name="Datson P."/>
            <person name="De Silva N."/>
            <person name="Gardiner S.E."/>
            <person name="Bassett H."/>
            <person name="Chagne D."/>
            <person name="McCallum J."/>
            <person name="Dzierzon H."/>
            <person name="Deng C."/>
            <person name="Wang Y.Y."/>
            <person name="Barron L."/>
            <person name="Manako K."/>
            <person name="Bowen J."/>
            <person name="Foster T.M."/>
            <person name="Erridge Z.A."/>
            <person name="Tiffin H."/>
            <person name="Waite C.N."/>
            <person name="Davies K.M."/>
            <person name="Grierson E.P."/>
            <person name="Laing W.A."/>
            <person name="Kirk R."/>
            <person name="Chen X."/>
            <person name="Wood M."/>
            <person name="Montefiori M."/>
            <person name="Brummell D.A."/>
            <person name="Schwinn K.E."/>
            <person name="Catanach A."/>
            <person name="Fullerton C."/>
            <person name="Li D."/>
            <person name="Meiyalaghan S."/>
            <person name="Nieuwenhuizen N."/>
            <person name="Read N."/>
            <person name="Prakash R."/>
            <person name="Hunter D."/>
            <person name="Zhang H."/>
            <person name="McKenzie M."/>
            <person name="Knabel M."/>
            <person name="Harris A."/>
            <person name="Allan A.C."/>
            <person name="Gleave A."/>
            <person name="Chen A."/>
            <person name="Janssen B.J."/>
            <person name="Plunkett B."/>
            <person name="Ampomah-Dwamena C."/>
            <person name="Voogd C."/>
            <person name="Leif D."/>
            <person name="Lafferty D."/>
            <person name="Souleyre E.J.F."/>
            <person name="Varkonyi-Gasic E."/>
            <person name="Gambi F."/>
            <person name="Hanley J."/>
            <person name="Yao J.L."/>
            <person name="Cheung J."/>
            <person name="David K.M."/>
            <person name="Warren B."/>
            <person name="Marsh K."/>
            <person name="Snowden K.C."/>
            <person name="Lin-Wang K."/>
            <person name="Brian L."/>
            <person name="Martinez-Sanchez M."/>
            <person name="Wang M."/>
            <person name="Ileperuma N."/>
            <person name="Macnee N."/>
            <person name="Campin R."/>
            <person name="McAtee P."/>
            <person name="Drummond R.S.M."/>
            <person name="Espley R.V."/>
            <person name="Ireland H.S."/>
            <person name="Wu R."/>
            <person name="Atkinson R.G."/>
            <person name="Karunairetnam S."/>
            <person name="Bulley S."/>
            <person name="Chunkath S."/>
            <person name="Hanley Z."/>
            <person name="Storey R."/>
            <person name="Thrimawithana A.H."/>
            <person name="Thomson S."/>
            <person name="David C."/>
            <person name="Testolin R."/>
            <person name="Huang H."/>
            <person name="Hellens R.P."/>
            <person name="Schaffer R.J."/>
        </authorList>
    </citation>
    <scope>NUCLEOTIDE SEQUENCE [LARGE SCALE GENOMIC DNA]</scope>
    <source>
        <strain evidence="3">cv. Red5</strain>
    </source>
</reference>
<keyword evidence="3" id="KW-1185">Reference proteome</keyword>
<dbReference type="Gramene" id="PSR89243">
    <property type="protein sequence ID" value="PSR89243"/>
    <property type="gene ID" value="CEY00_Acc29441"/>
</dbReference>
<evidence type="ECO:0000313" key="2">
    <source>
        <dbReference type="EMBL" id="PSR89243.1"/>
    </source>
</evidence>
<feature type="region of interest" description="Disordered" evidence="1">
    <location>
        <begin position="54"/>
        <end position="77"/>
    </location>
</feature>
<dbReference type="OrthoDB" id="691764at2759"/>
<reference evidence="2 3" key="1">
    <citation type="submission" date="2017-07" db="EMBL/GenBank/DDBJ databases">
        <title>An improved, manually edited Actinidia chinensis var. chinensis (kiwifruit) genome highlights the challenges associated with draft genomes and gene prediction in plants.</title>
        <authorList>
            <person name="Pilkington S."/>
            <person name="Crowhurst R."/>
            <person name="Hilario E."/>
            <person name="Nardozza S."/>
            <person name="Fraser L."/>
            <person name="Peng Y."/>
            <person name="Gunaseelan K."/>
            <person name="Simpson R."/>
            <person name="Tahir J."/>
            <person name="Deroles S."/>
            <person name="Templeton K."/>
            <person name="Luo Z."/>
            <person name="Davy M."/>
            <person name="Cheng C."/>
            <person name="Mcneilage M."/>
            <person name="Scaglione D."/>
            <person name="Liu Y."/>
            <person name="Zhang Q."/>
            <person name="Datson P."/>
            <person name="De Silva N."/>
            <person name="Gardiner S."/>
            <person name="Bassett H."/>
            <person name="Chagne D."/>
            <person name="Mccallum J."/>
            <person name="Dzierzon H."/>
            <person name="Deng C."/>
            <person name="Wang Y.-Y."/>
            <person name="Barron N."/>
            <person name="Manako K."/>
            <person name="Bowen J."/>
            <person name="Foster T."/>
            <person name="Erridge Z."/>
            <person name="Tiffin H."/>
            <person name="Waite C."/>
            <person name="Davies K."/>
            <person name="Grierson E."/>
            <person name="Laing W."/>
            <person name="Kirk R."/>
            <person name="Chen X."/>
            <person name="Wood M."/>
            <person name="Montefiori M."/>
            <person name="Brummell D."/>
            <person name="Schwinn K."/>
            <person name="Catanach A."/>
            <person name="Fullerton C."/>
            <person name="Li D."/>
            <person name="Meiyalaghan S."/>
            <person name="Nieuwenhuizen N."/>
            <person name="Read N."/>
            <person name="Prakash R."/>
            <person name="Hunter D."/>
            <person name="Zhang H."/>
            <person name="Mckenzie M."/>
            <person name="Knabel M."/>
            <person name="Harris A."/>
            <person name="Allan A."/>
            <person name="Chen A."/>
            <person name="Janssen B."/>
            <person name="Plunkett B."/>
            <person name="Dwamena C."/>
            <person name="Voogd C."/>
            <person name="Leif D."/>
            <person name="Lafferty D."/>
            <person name="Souleyre E."/>
            <person name="Varkonyi-Gasic E."/>
            <person name="Gambi F."/>
            <person name="Hanley J."/>
            <person name="Yao J.-L."/>
            <person name="Cheung J."/>
            <person name="David K."/>
            <person name="Warren B."/>
            <person name="Marsh K."/>
            <person name="Snowden K."/>
            <person name="Lin-Wang K."/>
            <person name="Brian L."/>
            <person name="Martinez-Sanchez M."/>
            <person name="Wang M."/>
            <person name="Ileperuma N."/>
            <person name="Macnee N."/>
            <person name="Campin R."/>
            <person name="Mcatee P."/>
            <person name="Drummond R."/>
            <person name="Espley R."/>
            <person name="Ireland H."/>
            <person name="Wu R."/>
            <person name="Atkinson R."/>
            <person name="Karunairetnam S."/>
            <person name="Bulley S."/>
            <person name="Chunkath S."/>
            <person name="Hanley Z."/>
            <person name="Storey R."/>
            <person name="Thrimawithana A."/>
            <person name="Thomson S."/>
            <person name="David C."/>
            <person name="Testolin R."/>
        </authorList>
    </citation>
    <scope>NUCLEOTIDE SEQUENCE [LARGE SCALE GENOMIC DNA]</scope>
    <source>
        <strain evidence="3">cv. Red5</strain>
        <tissue evidence="2">Young leaf</tissue>
    </source>
</reference>